<evidence type="ECO:0000259" key="13">
    <source>
        <dbReference type="SMART" id="SM00849"/>
    </source>
</evidence>
<dbReference type="NCBIfam" id="NF012229">
    <property type="entry name" value="bla_class_B_core"/>
    <property type="match status" value="1"/>
</dbReference>
<evidence type="ECO:0000313" key="14">
    <source>
        <dbReference type="EMBL" id="SMG07942.1"/>
    </source>
</evidence>
<dbReference type="STRING" id="561061.SAMN05660862_0331"/>
<dbReference type="EMBL" id="FXAU01000001">
    <property type="protein sequence ID" value="SMG07942.1"/>
    <property type="molecule type" value="Genomic_DNA"/>
</dbReference>
<dbReference type="Gene3D" id="3.60.15.10">
    <property type="entry name" value="Ribonuclease Z/Hydroxyacylglutathione hydrolase-like"/>
    <property type="match status" value="1"/>
</dbReference>
<dbReference type="PANTHER" id="PTHR42951:SF4">
    <property type="entry name" value="ACYL-COENZYME A THIOESTERASE MBLAC2"/>
    <property type="match status" value="1"/>
</dbReference>
<dbReference type="InterPro" id="IPR001279">
    <property type="entry name" value="Metallo-B-lactamas"/>
</dbReference>
<evidence type="ECO:0000256" key="11">
    <source>
        <dbReference type="ARBA" id="ARBA00022833"/>
    </source>
</evidence>
<keyword evidence="7" id="KW-0479">Metal-binding</keyword>
<dbReference type="RefSeq" id="WP_234991037.1">
    <property type="nucleotide sequence ID" value="NZ_CP038029.1"/>
</dbReference>
<dbReference type="GO" id="GO:0008800">
    <property type="term" value="F:beta-lactamase activity"/>
    <property type="evidence" value="ECO:0007669"/>
    <property type="project" value="UniProtKB-EC"/>
</dbReference>
<dbReference type="PANTHER" id="PTHR42951">
    <property type="entry name" value="METALLO-BETA-LACTAMASE DOMAIN-CONTAINING"/>
    <property type="match status" value="1"/>
</dbReference>
<evidence type="ECO:0000256" key="2">
    <source>
        <dbReference type="ARBA" id="ARBA00001947"/>
    </source>
</evidence>
<dbReference type="EC" id="3.5.2.6" evidence="6"/>
<evidence type="ECO:0000256" key="1">
    <source>
        <dbReference type="ARBA" id="ARBA00001526"/>
    </source>
</evidence>
<keyword evidence="15" id="KW-1185">Reference proteome</keyword>
<evidence type="ECO:0000256" key="3">
    <source>
        <dbReference type="ARBA" id="ARBA00004418"/>
    </source>
</evidence>
<feature type="domain" description="Metallo-beta-lactamase" evidence="13">
    <location>
        <begin position="75"/>
        <end position="245"/>
    </location>
</feature>
<name>A0A1X7I1Y7_9SPHI</name>
<sequence length="265" mass="29429">MAGLKKSKELAHNGFGTKKSGLKENMMRLIFSFIAIIGISHASVYGQGKPLVIEKINDKIYLFTTYNTYNGVKISANGLYMLTKKGAILFDTPWDATQYQPLLDSIQEKHQMSVIGVFASHWHEDRAGGFAYYNAKKIPTYATKLTNELLHANGKARSTHLLTTGKTYTIGGESFVFNFFGAGHSMDNTVVWFPAYKILNGGCFIKSADAQNLGFVGDGDVKAWKPALARLMHQYPDIKLVIPGHDDWRASGHMERTLELLEGSL</sequence>
<dbReference type="NCBIfam" id="NF033088">
    <property type="entry name" value="bla_subclass_B1"/>
    <property type="match status" value="1"/>
</dbReference>
<dbReference type="GO" id="GO:0017001">
    <property type="term" value="P:antibiotic catabolic process"/>
    <property type="evidence" value="ECO:0007669"/>
    <property type="project" value="InterPro"/>
</dbReference>
<dbReference type="GO" id="GO:0042597">
    <property type="term" value="C:periplasmic space"/>
    <property type="evidence" value="ECO:0007669"/>
    <property type="project" value="UniProtKB-SubCell"/>
</dbReference>
<dbReference type="InterPro" id="IPR050855">
    <property type="entry name" value="NDM-1-like"/>
</dbReference>
<comment type="subcellular location">
    <subcellularLocation>
        <location evidence="3">Periplasm</location>
    </subcellularLocation>
</comment>
<evidence type="ECO:0000256" key="7">
    <source>
        <dbReference type="ARBA" id="ARBA00022723"/>
    </source>
</evidence>
<keyword evidence="10" id="KW-0378">Hydrolase</keyword>
<evidence type="ECO:0000256" key="8">
    <source>
        <dbReference type="ARBA" id="ARBA00022729"/>
    </source>
</evidence>
<comment type="subunit">
    <text evidence="5">Monomer.</text>
</comment>
<keyword evidence="9" id="KW-0574">Periplasm</keyword>
<gene>
    <name evidence="14" type="ORF">SAMN05660862_0331</name>
</gene>
<proteinExistence type="inferred from homology"/>
<dbReference type="InterPro" id="IPR036866">
    <property type="entry name" value="RibonucZ/Hydroxyglut_hydro"/>
</dbReference>
<dbReference type="Proteomes" id="UP000192980">
    <property type="component" value="Unassembled WGS sequence"/>
</dbReference>
<reference evidence="14 15" key="1">
    <citation type="submission" date="2017-04" db="EMBL/GenBank/DDBJ databases">
        <authorList>
            <person name="Afonso C.L."/>
            <person name="Miller P.J."/>
            <person name="Scott M.A."/>
            <person name="Spackman E."/>
            <person name="Goraichik I."/>
            <person name="Dimitrov K.M."/>
            <person name="Suarez D.L."/>
            <person name="Swayne D.E."/>
        </authorList>
    </citation>
    <scope>NUCLEOTIDE SEQUENCE [LARGE SCALE GENOMIC DNA]</scope>
    <source>
        <strain evidence="14 15">DSM 22418</strain>
    </source>
</reference>
<dbReference type="AlphaFoldDB" id="A0A1X7I1Y7"/>
<protein>
    <recommendedName>
        <fullName evidence="6">beta-lactamase</fullName>
        <ecNumber evidence="6">3.5.2.6</ecNumber>
    </recommendedName>
</protein>
<comment type="catalytic activity">
    <reaction evidence="1">
        <text>a beta-lactam + H2O = a substituted beta-amino acid</text>
        <dbReference type="Rhea" id="RHEA:20401"/>
        <dbReference type="ChEBI" id="CHEBI:15377"/>
        <dbReference type="ChEBI" id="CHEBI:35627"/>
        <dbReference type="ChEBI" id="CHEBI:140347"/>
        <dbReference type="EC" id="3.5.2.6"/>
    </reaction>
</comment>
<dbReference type="PROSITE" id="PS00744">
    <property type="entry name" value="BETA_LACTAMASE_B_2"/>
    <property type="match status" value="1"/>
</dbReference>
<keyword evidence="12" id="KW-0046">Antibiotic resistance</keyword>
<dbReference type="SMART" id="SM00849">
    <property type="entry name" value="Lactamase_B"/>
    <property type="match status" value="1"/>
</dbReference>
<keyword evidence="8" id="KW-0732">Signal</keyword>
<keyword evidence="11" id="KW-0862">Zinc</keyword>
<evidence type="ECO:0000256" key="10">
    <source>
        <dbReference type="ARBA" id="ARBA00022801"/>
    </source>
</evidence>
<dbReference type="SUPFAM" id="SSF56281">
    <property type="entry name" value="Metallo-hydrolase/oxidoreductase"/>
    <property type="match status" value="1"/>
</dbReference>
<evidence type="ECO:0000256" key="4">
    <source>
        <dbReference type="ARBA" id="ARBA00005250"/>
    </source>
</evidence>
<evidence type="ECO:0000313" key="15">
    <source>
        <dbReference type="Proteomes" id="UP000192980"/>
    </source>
</evidence>
<dbReference type="InterPro" id="IPR001018">
    <property type="entry name" value="Beta-lactamase_class-B_CS"/>
</dbReference>
<accession>A0A1X7I1Y7</accession>
<dbReference type="GO" id="GO:0008270">
    <property type="term" value="F:zinc ion binding"/>
    <property type="evidence" value="ECO:0007669"/>
    <property type="project" value="InterPro"/>
</dbReference>
<organism evidence="14 15">
    <name type="scientific">Sphingobacterium psychroaquaticum</name>
    <dbReference type="NCBI Taxonomy" id="561061"/>
    <lineage>
        <taxon>Bacteria</taxon>
        <taxon>Pseudomonadati</taxon>
        <taxon>Bacteroidota</taxon>
        <taxon>Sphingobacteriia</taxon>
        <taxon>Sphingobacteriales</taxon>
        <taxon>Sphingobacteriaceae</taxon>
        <taxon>Sphingobacterium</taxon>
    </lineage>
</organism>
<comment type="similarity">
    <text evidence="4">Belongs to the metallo-beta-lactamase superfamily. Class-B beta-lactamase family.</text>
</comment>
<comment type="cofactor">
    <cofactor evidence="2">
        <name>Zn(2+)</name>
        <dbReference type="ChEBI" id="CHEBI:29105"/>
    </cofactor>
</comment>
<dbReference type="NCBIfam" id="NF012146">
    <property type="entry name" value="blaB-IND-MUS"/>
    <property type="match status" value="1"/>
</dbReference>
<dbReference type="InterPro" id="IPR058199">
    <property type="entry name" value="BlaB//VIM/IMP-1"/>
</dbReference>
<evidence type="ECO:0000256" key="9">
    <source>
        <dbReference type="ARBA" id="ARBA00022764"/>
    </source>
</evidence>
<evidence type="ECO:0000256" key="12">
    <source>
        <dbReference type="ARBA" id="ARBA00023251"/>
    </source>
</evidence>
<evidence type="ECO:0000256" key="5">
    <source>
        <dbReference type="ARBA" id="ARBA00011245"/>
    </source>
</evidence>
<evidence type="ECO:0000256" key="6">
    <source>
        <dbReference type="ARBA" id="ARBA00012865"/>
    </source>
</evidence>
<dbReference type="GO" id="GO:0046677">
    <property type="term" value="P:response to antibiotic"/>
    <property type="evidence" value="ECO:0007669"/>
    <property type="project" value="UniProtKB-KW"/>
</dbReference>